<evidence type="ECO:0000313" key="6">
    <source>
        <dbReference type="EMBL" id="KAK3213571.1"/>
    </source>
</evidence>
<evidence type="ECO:0000256" key="4">
    <source>
        <dbReference type="SAM" id="MobiDB-lite"/>
    </source>
</evidence>
<proteinExistence type="predicted"/>
<keyword evidence="2" id="KW-0479">Metal-binding</keyword>
<keyword evidence="7" id="KW-1185">Reference proteome</keyword>
<dbReference type="EMBL" id="WVTA01000004">
    <property type="protein sequence ID" value="KAK3213571.1"/>
    <property type="molecule type" value="Genomic_DNA"/>
</dbReference>
<evidence type="ECO:0000256" key="2">
    <source>
        <dbReference type="ARBA" id="ARBA00022723"/>
    </source>
</evidence>
<dbReference type="GO" id="GO:0008270">
    <property type="term" value="F:zinc ion binding"/>
    <property type="evidence" value="ECO:0007669"/>
    <property type="project" value="InterPro"/>
</dbReference>
<dbReference type="PANTHER" id="PTHR31001">
    <property type="entry name" value="UNCHARACTERIZED TRANSCRIPTIONAL REGULATORY PROTEIN"/>
    <property type="match status" value="1"/>
</dbReference>
<dbReference type="GO" id="GO:0005634">
    <property type="term" value="C:nucleus"/>
    <property type="evidence" value="ECO:0007669"/>
    <property type="project" value="UniProtKB-SubCell"/>
</dbReference>
<dbReference type="CDD" id="cd12148">
    <property type="entry name" value="fungal_TF_MHR"/>
    <property type="match status" value="1"/>
</dbReference>
<dbReference type="AlphaFoldDB" id="A0AAN6M3E7"/>
<dbReference type="Proteomes" id="UP001280581">
    <property type="component" value="Unassembled WGS sequence"/>
</dbReference>
<dbReference type="GO" id="GO:0006351">
    <property type="term" value="P:DNA-templated transcription"/>
    <property type="evidence" value="ECO:0007669"/>
    <property type="project" value="InterPro"/>
</dbReference>
<reference evidence="6 7" key="1">
    <citation type="submission" date="2021-02" db="EMBL/GenBank/DDBJ databases">
        <title>Genome assembly of Pseudopithomyces chartarum.</title>
        <authorList>
            <person name="Jauregui R."/>
            <person name="Singh J."/>
            <person name="Voisey C."/>
        </authorList>
    </citation>
    <scope>NUCLEOTIDE SEQUENCE [LARGE SCALE GENOMIC DNA]</scope>
    <source>
        <strain evidence="6 7">AGR01</strain>
    </source>
</reference>
<organism evidence="6 7">
    <name type="scientific">Pseudopithomyces chartarum</name>
    <dbReference type="NCBI Taxonomy" id="1892770"/>
    <lineage>
        <taxon>Eukaryota</taxon>
        <taxon>Fungi</taxon>
        <taxon>Dikarya</taxon>
        <taxon>Ascomycota</taxon>
        <taxon>Pezizomycotina</taxon>
        <taxon>Dothideomycetes</taxon>
        <taxon>Pleosporomycetidae</taxon>
        <taxon>Pleosporales</taxon>
        <taxon>Massarineae</taxon>
        <taxon>Didymosphaeriaceae</taxon>
        <taxon>Pseudopithomyces</taxon>
    </lineage>
</organism>
<feature type="compositionally biased region" description="Basic and acidic residues" evidence="4">
    <location>
        <begin position="59"/>
        <end position="68"/>
    </location>
</feature>
<dbReference type="GO" id="GO:0003677">
    <property type="term" value="F:DNA binding"/>
    <property type="evidence" value="ECO:0007669"/>
    <property type="project" value="InterPro"/>
</dbReference>
<feature type="compositionally biased region" description="Polar residues" evidence="4">
    <location>
        <begin position="69"/>
        <end position="78"/>
    </location>
</feature>
<feature type="region of interest" description="Disordered" evidence="4">
    <location>
        <begin position="53"/>
        <end position="79"/>
    </location>
</feature>
<protein>
    <recommendedName>
        <fullName evidence="5">Xylanolytic transcriptional activator regulatory domain-containing protein</fullName>
    </recommendedName>
</protein>
<dbReference type="InterPro" id="IPR050613">
    <property type="entry name" value="Sec_Metabolite_Reg"/>
</dbReference>
<dbReference type="PANTHER" id="PTHR31001:SF50">
    <property type="entry name" value="ZN(II)2CYS6 TRANSCRIPTION FACTOR (EUROFUNG)"/>
    <property type="match status" value="1"/>
</dbReference>
<dbReference type="Pfam" id="PF04082">
    <property type="entry name" value="Fungal_trans"/>
    <property type="match status" value="1"/>
</dbReference>
<evidence type="ECO:0000256" key="3">
    <source>
        <dbReference type="ARBA" id="ARBA00023242"/>
    </source>
</evidence>
<feature type="domain" description="Xylanolytic transcriptional activator regulatory" evidence="5">
    <location>
        <begin position="216"/>
        <end position="290"/>
    </location>
</feature>
<name>A0AAN6M3E7_9PLEO</name>
<comment type="caution">
    <text evidence="6">The sequence shown here is derived from an EMBL/GenBank/DDBJ whole genome shotgun (WGS) entry which is preliminary data.</text>
</comment>
<comment type="subcellular location">
    <subcellularLocation>
        <location evidence="1">Nucleus</location>
    </subcellularLocation>
</comment>
<evidence type="ECO:0000313" key="7">
    <source>
        <dbReference type="Proteomes" id="UP001280581"/>
    </source>
</evidence>
<dbReference type="InterPro" id="IPR007219">
    <property type="entry name" value="XnlR_reg_dom"/>
</dbReference>
<evidence type="ECO:0000256" key="1">
    <source>
        <dbReference type="ARBA" id="ARBA00004123"/>
    </source>
</evidence>
<evidence type="ECO:0000259" key="5">
    <source>
        <dbReference type="SMART" id="SM00906"/>
    </source>
</evidence>
<gene>
    <name evidence="6" type="ORF">GRF29_28g383374</name>
</gene>
<keyword evidence="3" id="KW-0539">Nucleus</keyword>
<accession>A0AAN6M3E7</accession>
<dbReference type="SMART" id="SM00906">
    <property type="entry name" value="Fungal_trans"/>
    <property type="match status" value="1"/>
</dbReference>
<sequence length="646" mass="73709">MSLRPLNPDIVPSQHGRLCDFDTHYVTSGFWNKIDEELAGLREVTQDFADLESEDSDHEELAPERESQKSLQLPSSPGSFPFGINPNAPLVEYRPLPSQIPYLLEMYERNVNFFVRVIHMPTLLETTRSPQYMSNLSPVDESLLFAVYYAVIASMEDSDVVSSFGVSREFLTTKYRLGLEICLTRADFLNNPDFTIVQALVLFLGLHRRHESPRYVWMMFGLLNRMAQYLGLHRDGSHSPHLSAFEVEMRRRVWWMMCLLDQKVSEDQGTHMAYASIDFDTKQPLNINDSDIDPQTTVAPPERYGVSDMSFARISVALTEVHRQLLSSNPNMNHEEKSHLIAKIYQNFQSQYLQYTTDTDGGILYWISVCMARLVMAKLVLLSFFPVACSPTVRTLFESAPDSGINTKLLHAAIHVAEFNHAMNAEESCRQWRWLYQTCTHWHSSVYLALAIPKLEWSPVAERAWAALTSPWLVPSKAFNDQRIEIWFPIKKLLRNARRYREAELKRLRADPRAARALEIRRAETPFESHPAPFSTEGLETVFLQRWRRVVGLENEVQTVTSAVLDDPLVLLTYSAQEYSQSETHASGIQGDGGLSEHFDAGTEGLIADLDSLDSLDDMELDTGEDWQAWIESALSAEHADLLGEH</sequence>